<comment type="caution">
    <text evidence="1">The sequence shown here is derived from an EMBL/GenBank/DDBJ whole genome shotgun (WGS) entry which is preliminary data.</text>
</comment>
<feature type="non-terminal residue" evidence="1">
    <location>
        <position position="1"/>
    </location>
</feature>
<evidence type="ECO:0000313" key="1">
    <source>
        <dbReference type="EMBL" id="CAG8481242.1"/>
    </source>
</evidence>
<protein>
    <submittedName>
        <fullName evidence="1">6206_t:CDS:1</fullName>
    </submittedName>
</protein>
<evidence type="ECO:0000313" key="2">
    <source>
        <dbReference type="Proteomes" id="UP000789702"/>
    </source>
</evidence>
<proteinExistence type="predicted"/>
<dbReference type="Proteomes" id="UP000789702">
    <property type="component" value="Unassembled WGS sequence"/>
</dbReference>
<dbReference type="EMBL" id="CAJVPU010001459">
    <property type="protein sequence ID" value="CAG8481242.1"/>
    <property type="molecule type" value="Genomic_DNA"/>
</dbReference>
<reference evidence="1" key="1">
    <citation type="submission" date="2021-06" db="EMBL/GenBank/DDBJ databases">
        <authorList>
            <person name="Kallberg Y."/>
            <person name="Tangrot J."/>
            <person name="Rosling A."/>
        </authorList>
    </citation>
    <scope>NUCLEOTIDE SEQUENCE</scope>
    <source>
        <strain evidence="1">IL203A</strain>
    </source>
</reference>
<keyword evidence="2" id="KW-1185">Reference proteome</keyword>
<gene>
    <name evidence="1" type="ORF">DHETER_LOCUS2135</name>
</gene>
<organism evidence="1 2">
    <name type="scientific">Dentiscutata heterogama</name>
    <dbReference type="NCBI Taxonomy" id="1316150"/>
    <lineage>
        <taxon>Eukaryota</taxon>
        <taxon>Fungi</taxon>
        <taxon>Fungi incertae sedis</taxon>
        <taxon>Mucoromycota</taxon>
        <taxon>Glomeromycotina</taxon>
        <taxon>Glomeromycetes</taxon>
        <taxon>Diversisporales</taxon>
        <taxon>Gigasporaceae</taxon>
        <taxon>Dentiscutata</taxon>
    </lineage>
</organism>
<sequence>FCFIKIVSGNDKFVTKFTLYCITDDDEEFREIIYKGFAANAKSLISNFEKNSIVYIVGRYIYNKNIE</sequence>
<name>A0ACA9KNB4_9GLOM</name>
<accession>A0ACA9KNB4</accession>